<evidence type="ECO:0000313" key="11">
    <source>
        <dbReference type="Proteomes" id="UP000008743"/>
    </source>
</evidence>
<dbReference type="eggNOG" id="KOG1313">
    <property type="taxonomic scope" value="Eukaryota"/>
</dbReference>
<feature type="region of interest" description="Disordered" evidence="8">
    <location>
        <begin position="78"/>
        <end position="98"/>
    </location>
</feature>
<feature type="transmembrane region" description="Helical" evidence="7">
    <location>
        <begin position="6"/>
        <end position="26"/>
    </location>
</feature>
<dbReference type="STRING" id="595528.A0A0D2UGH2"/>
<dbReference type="OrthoDB" id="302728at2759"/>
<dbReference type="EMBL" id="KE346366">
    <property type="protein sequence ID" value="KJE94161.1"/>
    <property type="molecule type" value="Genomic_DNA"/>
</dbReference>
<feature type="transmembrane region" description="Helical" evidence="7">
    <location>
        <begin position="225"/>
        <end position="246"/>
    </location>
</feature>
<feature type="transmembrane region" description="Helical" evidence="7">
    <location>
        <begin position="38"/>
        <end position="65"/>
    </location>
</feature>
<evidence type="ECO:0000256" key="4">
    <source>
        <dbReference type="ARBA" id="ARBA00022989"/>
    </source>
</evidence>
<dbReference type="OMA" id="GTHHCSW"/>
<feature type="domain" description="Palmitoyltransferase DHHC" evidence="9">
    <location>
        <begin position="193"/>
        <end position="294"/>
    </location>
</feature>
<keyword evidence="2 7" id="KW-0808">Transferase</keyword>
<dbReference type="InterPro" id="IPR001594">
    <property type="entry name" value="Palmitoyltrfase_DHHC"/>
</dbReference>
<keyword evidence="11" id="KW-1185">Reference proteome</keyword>
<dbReference type="GO" id="GO:0019706">
    <property type="term" value="F:protein-cysteine S-palmitoyltransferase activity"/>
    <property type="evidence" value="ECO:0007669"/>
    <property type="project" value="UniProtKB-EC"/>
</dbReference>
<dbReference type="EC" id="2.3.1.225" evidence="7"/>
<dbReference type="GO" id="GO:0005783">
    <property type="term" value="C:endoplasmic reticulum"/>
    <property type="evidence" value="ECO:0007669"/>
    <property type="project" value="TreeGrafter"/>
</dbReference>
<organism evidence="10 11">
    <name type="scientific">Capsaspora owczarzaki (strain ATCC 30864)</name>
    <dbReference type="NCBI Taxonomy" id="595528"/>
    <lineage>
        <taxon>Eukaryota</taxon>
        <taxon>Filasterea</taxon>
        <taxon>Capsaspora</taxon>
    </lineage>
</organism>
<dbReference type="PANTHER" id="PTHR22883">
    <property type="entry name" value="ZINC FINGER DHHC DOMAIN CONTAINING PROTEIN"/>
    <property type="match status" value="1"/>
</dbReference>
<comment type="subcellular location">
    <subcellularLocation>
        <location evidence="1">Membrane</location>
        <topology evidence="1">Multi-pass membrane protein</topology>
    </subcellularLocation>
</comment>
<dbReference type="AlphaFoldDB" id="A0A0D2UGH2"/>
<protein>
    <recommendedName>
        <fullName evidence="7">Palmitoyltransferase</fullName>
        <ecNumber evidence="7">2.3.1.225</ecNumber>
    </recommendedName>
</protein>
<dbReference type="GO" id="GO:0006612">
    <property type="term" value="P:protein targeting to membrane"/>
    <property type="evidence" value="ECO:0007669"/>
    <property type="project" value="TreeGrafter"/>
</dbReference>
<sequence length="383" mass="42098">MIIWFIIGAVGVFQVPLLVDILDNMLPSRRIGRMTHAVFNMLLFALVLWIHLVALWSFFVIFLPFHLDARAGKHLPTSSSSAAEAQDGGGAGQADPSQQANLSQQSVVDWLSDWYALGHIAVALFTWINSVANYTLAVFTSPVTGEWALPVPALSAPNAQAHSRGAHPSTTTSTARIQSSAPGLVSQATTASAASLYCRVCNRTIPYFDHHCPFTMNCVGLHNTVYFVSFLAYATLGLTFATHMSFGAFRECAWTAGGLRIAACQAVGDLSFVCLPSMLVAWCTLLLFLWQAALLALDTSARDFLRSIRKSPVQYLTQDFLPRLRDRLKLCFGRGAALSGESKPSHRFEVLIRLRKSSVWHFAVPHALPVRPEIAEMTLHRRV</sequence>
<feature type="transmembrane region" description="Helical" evidence="7">
    <location>
        <begin position="279"/>
        <end position="297"/>
    </location>
</feature>
<evidence type="ECO:0000256" key="3">
    <source>
        <dbReference type="ARBA" id="ARBA00022692"/>
    </source>
</evidence>
<dbReference type="PANTHER" id="PTHR22883:SF452">
    <property type="entry name" value="PALMITOYLTRANSFERASE"/>
    <property type="match status" value="1"/>
</dbReference>
<keyword evidence="3 7" id="KW-0812">Transmembrane</keyword>
<evidence type="ECO:0000256" key="6">
    <source>
        <dbReference type="ARBA" id="ARBA00023315"/>
    </source>
</evidence>
<keyword evidence="5 7" id="KW-0472">Membrane</keyword>
<dbReference type="InterPro" id="IPR039859">
    <property type="entry name" value="PFA4/ZDH16/20/ERF2-like"/>
</dbReference>
<evidence type="ECO:0000256" key="5">
    <source>
        <dbReference type="ARBA" id="ARBA00023136"/>
    </source>
</evidence>
<accession>A0A0D2UGH2</accession>
<evidence type="ECO:0000259" key="9">
    <source>
        <dbReference type="Pfam" id="PF01529"/>
    </source>
</evidence>
<comment type="similarity">
    <text evidence="7">Belongs to the DHHC palmitoyltransferase family.</text>
</comment>
<evidence type="ECO:0000256" key="1">
    <source>
        <dbReference type="ARBA" id="ARBA00004141"/>
    </source>
</evidence>
<dbReference type="PhylomeDB" id="A0A0D2UGH2"/>
<reference evidence="11" key="1">
    <citation type="submission" date="2011-02" db="EMBL/GenBank/DDBJ databases">
        <title>The Genome Sequence of Capsaspora owczarzaki ATCC 30864.</title>
        <authorList>
            <person name="Russ C."/>
            <person name="Cuomo C."/>
            <person name="Burger G."/>
            <person name="Gray M.W."/>
            <person name="Holland P.W.H."/>
            <person name="King N."/>
            <person name="Lang F.B.F."/>
            <person name="Roger A.J."/>
            <person name="Ruiz-Trillo I."/>
            <person name="Young S.K."/>
            <person name="Zeng Q."/>
            <person name="Gargeya S."/>
            <person name="Alvarado L."/>
            <person name="Berlin A."/>
            <person name="Chapman S.B."/>
            <person name="Chen Z."/>
            <person name="Freedman E."/>
            <person name="Gellesch M."/>
            <person name="Goldberg J."/>
            <person name="Griggs A."/>
            <person name="Gujja S."/>
            <person name="Heilman E."/>
            <person name="Heiman D."/>
            <person name="Howarth C."/>
            <person name="Mehta T."/>
            <person name="Neiman D."/>
            <person name="Pearson M."/>
            <person name="Roberts A."/>
            <person name="Saif S."/>
            <person name="Shea T."/>
            <person name="Shenoy N."/>
            <person name="Sisk P."/>
            <person name="Stolte C."/>
            <person name="Sykes S."/>
            <person name="White J."/>
            <person name="Yandava C."/>
            <person name="Haas B."/>
            <person name="Nusbaum C."/>
            <person name="Birren B."/>
        </authorList>
    </citation>
    <scope>NUCLEOTIDE SEQUENCE</scope>
    <source>
        <strain evidence="11">ATCC 30864</strain>
    </source>
</reference>
<dbReference type="Pfam" id="PF01529">
    <property type="entry name" value="DHHC"/>
    <property type="match status" value="1"/>
</dbReference>
<evidence type="ECO:0000256" key="7">
    <source>
        <dbReference type="RuleBase" id="RU079119"/>
    </source>
</evidence>
<evidence type="ECO:0000256" key="2">
    <source>
        <dbReference type="ARBA" id="ARBA00022679"/>
    </source>
</evidence>
<dbReference type="PROSITE" id="PS50216">
    <property type="entry name" value="DHHC"/>
    <property type="match status" value="1"/>
</dbReference>
<keyword evidence="4 7" id="KW-1133">Transmembrane helix</keyword>
<comment type="catalytic activity">
    <reaction evidence="7">
        <text>L-cysteinyl-[protein] + hexadecanoyl-CoA = S-hexadecanoyl-L-cysteinyl-[protein] + CoA</text>
        <dbReference type="Rhea" id="RHEA:36683"/>
        <dbReference type="Rhea" id="RHEA-COMP:10131"/>
        <dbReference type="Rhea" id="RHEA-COMP:11032"/>
        <dbReference type="ChEBI" id="CHEBI:29950"/>
        <dbReference type="ChEBI" id="CHEBI:57287"/>
        <dbReference type="ChEBI" id="CHEBI:57379"/>
        <dbReference type="ChEBI" id="CHEBI:74151"/>
        <dbReference type="EC" id="2.3.1.225"/>
    </reaction>
</comment>
<keyword evidence="6 7" id="KW-0012">Acyltransferase</keyword>
<dbReference type="GO" id="GO:0016020">
    <property type="term" value="C:membrane"/>
    <property type="evidence" value="ECO:0007669"/>
    <property type="project" value="UniProtKB-SubCell"/>
</dbReference>
<dbReference type="GO" id="GO:0005794">
    <property type="term" value="C:Golgi apparatus"/>
    <property type="evidence" value="ECO:0007669"/>
    <property type="project" value="TreeGrafter"/>
</dbReference>
<proteinExistence type="inferred from homology"/>
<name>A0A0D2UGH2_CAPO3</name>
<dbReference type="RefSeq" id="XP_004347596.1">
    <property type="nucleotide sequence ID" value="XM_004347546.2"/>
</dbReference>
<comment type="domain">
    <text evidence="7">The DHHC domain is required for palmitoyltransferase activity.</text>
</comment>
<evidence type="ECO:0000256" key="8">
    <source>
        <dbReference type="SAM" id="MobiDB-lite"/>
    </source>
</evidence>
<gene>
    <name evidence="10" type="ORF">CAOG_004845</name>
</gene>
<dbReference type="Proteomes" id="UP000008743">
    <property type="component" value="Unassembled WGS sequence"/>
</dbReference>
<dbReference type="InParanoid" id="A0A0D2UGH2"/>
<evidence type="ECO:0000313" key="10">
    <source>
        <dbReference type="EMBL" id="KJE94161.1"/>
    </source>
</evidence>